<keyword evidence="1" id="KW-0479">Metal-binding</keyword>
<organism evidence="4 5">
    <name type="scientific">Skermanella cutis</name>
    <dbReference type="NCBI Taxonomy" id="2775420"/>
    <lineage>
        <taxon>Bacteria</taxon>
        <taxon>Pseudomonadati</taxon>
        <taxon>Pseudomonadota</taxon>
        <taxon>Alphaproteobacteria</taxon>
        <taxon>Rhodospirillales</taxon>
        <taxon>Azospirillaceae</taxon>
        <taxon>Skermanella</taxon>
    </lineage>
</organism>
<accession>A0ABX7B854</accession>
<sequence length="254" mass="29302">MENWVRIVSEPQRLYLAWQAPDHLGDRFRWAVGELRPRGDDFLFRYFQDDAEFAALNQHRSRNQDRSFNHLISLGYKGYPAFGLKPRHYETGVRDAFVSRMPPRNRPDFSEYMRQFRLAPELPLSDFALLGLTEAKLPSDGFSFVDPLNPDADQCDLLLEIAGYRYYHQNITASVGSSVELLPEPDNQFDPHAVKISSKGITMGYINGLQASTFLRWFQERRVSGVIERLNGRTGRPRAFIFVRIRPKQAFAAA</sequence>
<protein>
    <recommendedName>
        <fullName evidence="3">HIRAN domain-containing protein</fullName>
    </recommendedName>
</protein>
<evidence type="ECO:0000256" key="1">
    <source>
        <dbReference type="ARBA" id="ARBA00022723"/>
    </source>
</evidence>
<dbReference type="Gene3D" id="3.30.70.2330">
    <property type="match status" value="1"/>
</dbReference>
<feature type="domain" description="HIRAN" evidence="3">
    <location>
        <begin position="159"/>
        <end position="211"/>
    </location>
</feature>
<evidence type="ECO:0000256" key="2">
    <source>
        <dbReference type="ARBA" id="ARBA00022801"/>
    </source>
</evidence>
<evidence type="ECO:0000313" key="4">
    <source>
        <dbReference type="EMBL" id="QQP90565.1"/>
    </source>
</evidence>
<evidence type="ECO:0000313" key="5">
    <source>
        <dbReference type="Proteomes" id="UP000595197"/>
    </source>
</evidence>
<evidence type="ECO:0000259" key="3">
    <source>
        <dbReference type="Pfam" id="PF08797"/>
    </source>
</evidence>
<gene>
    <name evidence="4" type="ORF">IGS68_04785</name>
</gene>
<dbReference type="RefSeq" id="WP_201077737.1">
    <property type="nucleotide sequence ID" value="NZ_CP067420.1"/>
</dbReference>
<proteinExistence type="predicted"/>
<dbReference type="Proteomes" id="UP000595197">
    <property type="component" value="Chromosome"/>
</dbReference>
<reference evidence="4" key="1">
    <citation type="submission" date="2021-02" db="EMBL/GenBank/DDBJ databases">
        <title>Skermanella TT6 skin isolate.</title>
        <authorList>
            <person name="Lee K."/>
            <person name="Ganzorig M."/>
        </authorList>
    </citation>
    <scope>NUCLEOTIDE SEQUENCE</scope>
    <source>
        <strain evidence="4">TT6</strain>
    </source>
</reference>
<keyword evidence="2" id="KW-0378">Hydrolase</keyword>
<dbReference type="EMBL" id="CP067420">
    <property type="protein sequence ID" value="QQP90565.1"/>
    <property type="molecule type" value="Genomic_DNA"/>
</dbReference>
<dbReference type="InterPro" id="IPR014905">
    <property type="entry name" value="HIRAN"/>
</dbReference>
<dbReference type="Pfam" id="PF08797">
    <property type="entry name" value="HIRAN"/>
    <property type="match status" value="1"/>
</dbReference>
<name>A0ABX7B854_9PROT</name>
<keyword evidence="5" id="KW-1185">Reference proteome</keyword>